<dbReference type="EMBL" id="JAAMPC010000002">
    <property type="protein sequence ID" value="KAG2327895.1"/>
    <property type="molecule type" value="Genomic_DNA"/>
</dbReference>
<reference evidence="3 4" key="1">
    <citation type="submission" date="2020-02" db="EMBL/GenBank/DDBJ databases">
        <authorList>
            <person name="Ma Q."/>
            <person name="Huang Y."/>
            <person name="Song X."/>
            <person name="Pei D."/>
        </authorList>
    </citation>
    <scope>NUCLEOTIDE SEQUENCE [LARGE SCALE GENOMIC DNA]</scope>
    <source>
        <strain evidence="3">Sxm20200214</strain>
        <tissue evidence="3">Leaf</tissue>
    </source>
</reference>
<dbReference type="InterPro" id="IPR036691">
    <property type="entry name" value="Endo/exonu/phosph_ase_sf"/>
</dbReference>
<dbReference type="PANTHER" id="PTHR33710:SF77">
    <property type="entry name" value="DNASE I-LIKE SUPERFAMILY PROTEIN"/>
    <property type="match status" value="1"/>
</dbReference>
<dbReference type="Proteomes" id="UP000886595">
    <property type="component" value="Unassembled WGS sequence"/>
</dbReference>
<dbReference type="Gene3D" id="3.60.10.10">
    <property type="entry name" value="Endonuclease/exonuclease/phosphatase"/>
    <property type="match status" value="1"/>
</dbReference>
<accession>A0A8X8BAB8</accession>
<proteinExistence type="predicted"/>
<name>A0A8X8BAB8_BRACI</name>
<keyword evidence="4" id="KW-1185">Reference proteome</keyword>
<organism evidence="3 4">
    <name type="scientific">Brassica carinata</name>
    <name type="common">Ethiopian mustard</name>
    <name type="synonym">Abyssinian cabbage</name>
    <dbReference type="NCBI Taxonomy" id="52824"/>
    <lineage>
        <taxon>Eukaryota</taxon>
        <taxon>Viridiplantae</taxon>
        <taxon>Streptophyta</taxon>
        <taxon>Embryophyta</taxon>
        <taxon>Tracheophyta</taxon>
        <taxon>Spermatophyta</taxon>
        <taxon>Magnoliopsida</taxon>
        <taxon>eudicotyledons</taxon>
        <taxon>Gunneridae</taxon>
        <taxon>Pentapetalae</taxon>
        <taxon>rosids</taxon>
        <taxon>malvids</taxon>
        <taxon>Brassicales</taxon>
        <taxon>Brassicaceae</taxon>
        <taxon>Brassiceae</taxon>
        <taxon>Brassica</taxon>
    </lineage>
</organism>
<dbReference type="PANTHER" id="PTHR33710">
    <property type="entry name" value="BNAC02G09200D PROTEIN"/>
    <property type="match status" value="1"/>
</dbReference>
<feature type="compositionally biased region" description="Polar residues" evidence="1">
    <location>
        <begin position="86"/>
        <end position="106"/>
    </location>
</feature>
<protein>
    <recommendedName>
        <fullName evidence="2">DUF4283 domain-containing protein</fullName>
    </recommendedName>
</protein>
<evidence type="ECO:0000313" key="3">
    <source>
        <dbReference type="EMBL" id="KAG2327895.1"/>
    </source>
</evidence>
<dbReference type="Pfam" id="PF14111">
    <property type="entry name" value="DUF4283"/>
    <property type="match status" value="1"/>
</dbReference>
<gene>
    <name evidence="3" type="ORF">Bca52824_010623</name>
</gene>
<feature type="region of interest" description="Disordered" evidence="1">
    <location>
        <begin position="305"/>
        <end position="352"/>
    </location>
</feature>
<feature type="compositionally biased region" description="Basic residues" evidence="1">
    <location>
        <begin position="321"/>
        <end position="331"/>
    </location>
</feature>
<sequence>MTGVPPPDPDPPPLSSAVHQFGSFALASIPFQSSSLPLLDSARNGVSPSFVSFVDKASLAGAQAAHLSDQRAAVQNQVSISFQGVSSPTKLPIQDSSEPGLNSTGTVPDREASKFPISEAPVTTSAEGRPRVKVANGVFERGATLHKKFIVGIFYGKVPSYGKIWRVLNYLWGKDRRVTVHHLAKNAYIFHIPSPSLRRRILQHELWRAEFSFNPPSLDRALVWAKINGIPFDLITYEGLSCVCTPLGRVVDSKPFTSISSAEVKVIVDLTKPLPSELKLECEDGRVLLLEAALCPVVLAKENQSFEEPKGNAKEEWNQVHSKKKKRKGKSKVVDGNVVKPVGATPPAHREGKQIMVSNSENPISGDLQPKPSDDAVAPTLPSIALVLGVSASSPLQSSIPVSSSMAIDAAVITEISESQSEAPNSPVLDIVIVNPQNSTVALLSSGSSSPSNRKKKKSKSSIFGALLEMHVREVNKYHVLFAIGPGWSLLDNYQFSELGKIWIIYKAPVQVTLLFVDLQSITCKVILEDGATFIYSAIYAANVEEVRRDLWNSLRDTNCLGDIGLLDLPSTGPKFTWTNKRPTDPKGTKIDRCLVNGSWLLTFPGSHSFFEPPDFSDHTPCLVKLHTDPPRFGTRTFRFYDLLTKNKYFVQTVQEAWLLSGIPATTLRDFCFKLKSLKRPMKALLKAKYKQILALNNPSEDNLARERRATDIYNFLRAAEESFFRQRSRIKWLGEGDSNTPFYHQVTTLRNTINAVKQLIKPDGSYTTSLQKVHELALEYFEGILCTVRGCFCPDLPDFLDELVVQKCTDDDGVALVLPFTDLISILLLTAGTPPWHGYLLLIMTDMCASLCYKPSNQPFMVFGLKETLVCILVLLNLLQLWPGML</sequence>
<evidence type="ECO:0000256" key="1">
    <source>
        <dbReference type="SAM" id="MobiDB-lite"/>
    </source>
</evidence>
<feature type="compositionally biased region" description="Basic and acidic residues" evidence="1">
    <location>
        <begin position="307"/>
        <end position="318"/>
    </location>
</feature>
<dbReference type="OrthoDB" id="1113768at2759"/>
<evidence type="ECO:0000259" key="2">
    <source>
        <dbReference type="Pfam" id="PF14111"/>
    </source>
</evidence>
<evidence type="ECO:0000313" key="4">
    <source>
        <dbReference type="Proteomes" id="UP000886595"/>
    </source>
</evidence>
<dbReference type="AlphaFoldDB" id="A0A8X8BAB8"/>
<dbReference type="SUPFAM" id="SSF56219">
    <property type="entry name" value="DNase I-like"/>
    <property type="match status" value="1"/>
</dbReference>
<comment type="caution">
    <text evidence="3">The sequence shown here is derived from an EMBL/GenBank/DDBJ whole genome shotgun (WGS) entry which is preliminary data.</text>
</comment>
<feature type="domain" description="DUF4283" evidence="2">
    <location>
        <begin position="144"/>
        <end position="208"/>
    </location>
</feature>
<feature type="region of interest" description="Disordered" evidence="1">
    <location>
        <begin position="86"/>
        <end position="110"/>
    </location>
</feature>
<dbReference type="InterPro" id="IPR025558">
    <property type="entry name" value="DUF4283"/>
</dbReference>